<proteinExistence type="predicted"/>
<accession>A0A3S4F2E7</accession>
<dbReference type="Pfam" id="PF14345">
    <property type="entry name" value="GDYXXLXY"/>
    <property type="match status" value="1"/>
</dbReference>
<dbReference type="Proteomes" id="UP000281391">
    <property type="component" value="Chromosome"/>
</dbReference>
<organism evidence="1 2">
    <name type="scientific">Serratia odorifera</name>
    <dbReference type="NCBI Taxonomy" id="618"/>
    <lineage>
        <taxon>Bacteria</taxon>
        <taxon>Pseudomonadati</taxon>
        <taxon>Pseudomonadota</taxon>
        <taxon>Gammaproteobacteria</taxon>
        <taxon>Enterobacterales</taxon>
        <taxon>Yersiniaceae</taxon>
        <taxon>Serratia</taxon>
    </lineage>
</organism>
<evidence type="ECO:0000313" key="2">
    <source>
        <dbReference type="Proteomes" id="UP000281391"/>
    </source>
</evidence>
<dbReference type="KEGG" id="sof:NCTC11214_05052"/>
<dbReference type="RefSeq" id="WP_004964634.1">
    <property type="nucleotide sequence ID" value="NZ_JAEKCK010000001.1"/>
</dbReference>
<dbReference type="InterPro" id="IPR025833">
    <property type="entry name" value="GDYXXLXY"/>
</dbReference>
<protein>
    <submittedName>
        <fullName evidence="1">Uncharacterized membrane-anchored protein</fullName>
    </submittedName>
</protein>
<name>A0A3S4F2E7_SEROD</name>
<gene>
    <name evidence="1" type="ORF">NCTC11214_05052</name>
</gene>
<sequence>MHMNKRLKWLFMGVVLLSLAGVNQAIYQRQQTLKQGTVVILALAPVDPRSLMQGDYMALDYALSRQLQQQIRQQRQTCRAQDNCPPPASSGKIVVRLDARHHAVDAAFYRQQTLQPGQVLMQYRLAANAVHIGTSSYFFPEGQAERFSKARYGEFRVDRHGTALLTHLLDAQGERIVTPR</sequence>
<evidence type="ECO:0000313" key="1">
    <source>
        <dbReference type="EMBL" id="VDZ64589.1"/>
    </source>
</evidence>
<dbReference type="AlphaFoldDB" id="A0A3S4F2E7"/>
<dbReference type="EMBL" id="LR134117">
    <property type="protein sequence ID" value="VDZ64589.1"/>
    <property type="molecule type" value="Genomic_DNA"/>
</dbReference>
<reference evidence="1 2" key="1">
    <citation type="submission" date="2018-12" db="EMBL/GenBank/DDBJ databases">
        <authorList>
            <consortium name="Pathogen Informatics"/>
        </authorList>
    </citation>
    <scope>NUCLEOTIDE SEQUENCE [LARGE SCALE GENOMIC DNA]</scope>
    <source>
        <strain evidence="1 2">NCTC11214</strain>
    </source>
</reference>